<dbReference type="InterPro" id="IPR009100">
    <property type="entry name" value="AcylCoA_DH/oxidase_NM_dom_sf"/>
</dbReference>
<evidence type="ECO:0000313" key="11">
    <source>
        <dbReference type="Proteomes" id="UP000467124"/>
    </source>
</evidence>
<dbReference type="SUPFAM" id="SSF56645">
    <property type="entry name" value="Acyl-CoA dehydrogenase NM domain-like"/>
    <property type="match status" value="1"/>
</dbReference>
<dbReference type="SUPFAM" id="SSF47203">
    <property type="entry name" value="Acyl-CoA dehydrogenase C-terminal domain-like"/>
    <property type="match status" value="1"/>
</dbReference>
<dbReference type="FunFam" id="1.20.140.10:FF:000001">
    <property type="entry name" value="Acyl-CoA dehydrogenase"/>
    <property type="match status" value="1"/>
</dbReference>
<dbReference type="GO" id="GO:0050660">
    <property type="term" value="F:flavin adenine dinucleotide binding"/>
    <property type="evidence" value="ECO:0007669"/>
    <property type="project" value="InterPro"/>
</dbReference>
<dbReference type="RefSeq" id="WP_017534585.1">
    <property type="nucleotide sequence ID" value="NZ_JBEXQO010000004.1"/>
</dbReference>
<dbReference type="InterPro" id="IPR036250">
    <property type="entry name" value="AcylCo_DH-like_C"/>
</dbReference>
<evidence type="ECO:0000256" key="6">
    <source>
        <dbReference type="RuleBase" id="RU362125"/>
    </source>
</evidence>
<dbReference type="GO" id="GO:0003995">
    <property type="term" value="F:acyl-CoA dehydrogenase activity"/>
    <property type="evidence" value="ECO:0007669"/>
    <property type="project" value="InterPro"/>
</dbReference>
<dbReference type="Pfam" id="PF02771">
    <property type="entry name" value="Acyl-CoA_dh_N"/>
    <property type="match status" value="1"/>
</dbReference>
<comment type="cofactor">
    <cofactor evidence="1 6">
        <name>FAD</name>
        <dbReference type="ChEBI" id="CHEBI:57692"/>
    </cofactor>
</comment>
<reference evidence="10 11" key="1">
    <citation type="journal article" date="2019" name="Nat. Commun.">
        <title>The antimicrobial potential of Streptomyces from insect microbiomes.</title>
        <authorList>
            <person name="Chevrette M.G."/>
            <person name="Carlson C.M."/>
            <person name="Ortega H.E."/>
            <person name="Thomas C."/>
            <person name="Ananiev G.E."/>
            <person name="Barns K.J."/>
            <person name="Book A.J."/>
            <person name="Cagnazzo J."/>
            <person name="Carlos C."/>
            <person name="Flanigan W."/>
            <person name="Grubbs K.J."/>
            <person name="Horn H.A."/>
            <person name="Hoffmann F.M."/>
            <person name="Klassen J.L."/>
            <person name="Knack J.J."/>
            <person name="Lewin G.R."/>
            <person name="McDonald B.R."/>
            <person name="Muller L."/>
            <person name="Melo W.G.P."/>
            <person name="Pinto-Tomas A.A."/>
            <person name="Schmitz A."/>
            <person name="Wendt-Pienkowski E."/>
            <person name="Wildman S."/>
            <person name="Zhao M."/>
            <person name="Zhang F."/>
            <person name="Bugni T.S."/>
            <person name="Andes D.R."/>
            <person name="Pupo M.T."/>
            <person name="Currie C.R."/>
        </authorList>
    </citation>
    <scope>NUCLEOTIDE SEQUENCE [LARGE SCALE GENOMIC DNA]</scope>
    <source>
        <strain evidence="10 11">SID5840</strain>
    </source>
</reference>
<gene>
    <name evidence="10" type="ORF">GTW20_13975</name>
</gene>
<dbReference type="PANTHER" id="PTHR43884:SF12">
    <property type="entry name" value="ISOVALERYL-COA DEHYDROGENASE, MITOCHONDRIAL-RELATED"/>
    <property type="match status" value="1"/>
</dbReference>
<evidence type="ECO:0000313" key="10">
    <source>
        <dbReference type="EMBL" id="MYR33341.1"/>
    </source>
</evidence>
<dbReference type="InterPro" id="IPR046373">
    <property type="entry name" value="Acyl-CoA_Oxase/DH_mid-dom_sf"/>
</dbReference>
<evidence type="ECO:0000256" key="5">
    <source>
        <dbReference type="ARBA" id="ARBA00023002"/>
    </source>
</evidence>
<dbReference type="InterPro" id="IPR013786">
    <property type="entry name" value="AcylCoA_DH/ox_N"/>
</dbReference>
<dbReference type="Pfam" id="PF02770">
    <property type="entry name" value="Acyl-CoA_dh_M"/>
    <property type="match status" value="1"/>
</dbReference>
<dbReference type="Gene3D" id="1.20.140.10">
    <property type="entry name" value="Butyryl-CoA Dehydrogenase, subunit A, domain 3"/>
    <property type="match status" value="1"/>
</dbReference>
<dbReference type="InterPro" id="IPR009075">
    <property type="entry name" value="AcylCo_DH/oxidase_C"/>
</dbReference>
<protein>
    <submittedName>
        <fullName evidence="10">Acyl-CoA dehydrogenase</fullName>
    </submittedName>
</protein>
<keyword evidence="4 6" id="KW-0274">FAD</keyword>
<comment type="caution">
    <text evidence="10">The sequence shown here is derived from an EMBL/GenBank/DDBJ whole genome shotgun (WGS) entry which is preliminary data.</text>
</comment>
<sequence length="387" mass="42433">MNATDTPRTDRWNTPERAALRETVRAFAAREILPHVDRWEEEGRLPRDLHRAAGRLGLLGLGQPESVGGAGEMLDQLVVSEEAVLAGVPTGVLASLFTHTIALPALVADGREHLVRDYVRPALEGESICSLGITEPGAGSDVAGLRTRAVRDGDEWVLDGSKTFITSGCRADFVTVAARTSDTGHEGISLFVVERGTPGFTVTRALDKMGWHSSDTAELSLVDVRVPADRLVGEVDRGFYQIMDQFASERIGLSVQACAVARRCVDLSLEWVREREAFGGPLARRQVLRHRLVEMHRRTEVATAYVRGIAERLQDGEPLIAEVAMAKNTATEAMDRVVDDAVQLYGGMGFMRGTEVERHYRDARVFSIGGGTYEIMNEVIAKFLPLR</sequence>
<feature type="domain" description="Acyl-CoA dehydrogenase/oxidase N-terminal" evidence="9">
    <location>
        <begin position="14"/>
        <end position="126"/>
    </location>
</feature>
<feature type="domain" description="Acyl-CoA oxidase/dehydrogenase middle" evidence="8">
    <location>
        <begin position="131"/>
        <end position="224"/>
    </location>
</feature>
<evidence type="ECO:0000256" key="4">
    <source>
        <dbReference type="ARBA" id="ARBA00022827"/>
    </source>
</evidence>
<proteinExistence type="inferred from homology"/>
<dbReference type="Proteomes" id="UP000467124">
    <property type="component" value="Unassembled WGS sequence"/>
</dbReference>
<dbReference type="InterPro" id="IPR006089">
    <property type="entry name" value="Acyl-CoA_DH_CS"/>
</dbReference>
<evidence type="ECO:0000256" key="3">
    <source>
        <dbReference type="ARBA" id="ARBA00022630"/>
    </source>
</evidence>
<dbReference type="AlphaFoldDB" id="A0A7K2ITR4"/>
<feature type="domain" description="Acyl-CoA dehydrogenase/oxidase C-terminal" evidence="7">
    <location>
        <begin position="236"/>
        <end position="383"/>
    </location>
</feature>
<dbReference type="InterPro" id="IPR037069">
    <property type="entry name" value="AcylCoA_DH/ox_N_sf"/>
</dbReference>
<evidence type="ECO:0000256" key="1">
    <source>
        <dbReference type="ARBA" id="ARBA00001974"/>
    </source>
</evidence>
<dbReference type="FunFam" id="2.40.110.10:FF:000009">
    <property type="entry name" value="Acyl-CoA dehydrogenase"/>
    <property type="match status" value="1"/>
</dbReference>
<dbReference type="Gene3D" id="1.10.540.10">
    <property type="entry name" value="Acyl-CoA dehydrogenase/oxidase, N-terminal domain"/>
    <property type="match status" value="1"/>
</dbReference>
<dbReference type="PANTHER" id="PTHR43884">
    <property type="entry name" value="ACYL-COA DEHYDROGENASE"/>
    <property type="match status" value="1"/>
</dbReference>
<dbReference type="Pfam" id="PF00441">
    <property type="entry name" value="Acyl-CoA_dh_1"/>
    <property type="match status" value="1"/>
</dbReference>
<dbReference type="Gene3D" id="2.40.110.10">
    <property type="entry name" value="Butyryl-CoA Dehydrogenase, subunit A, domain 2"/>
    <property type="match status" value="1"/>
</dbReference>
<evidence type="ECO:0000256" key="2">
    <source>
        <dbReference type="ARBA" id="ARBA00009347"/>
    </source>
</evidence>
<evidence type="ECO:0000259" key="7">
    <source>
        <dbReference type="Pfam" id="PF00441"/>
    </source>
</evidence>
<dbReference type="InterPro" id="IPR006091">
    <property type="entry name" value="Acyl-CoA_Oxase/DH_mid-dom"/>
</dbReference>
<name>A0A7K2ITR4_9ACTN</name>
<evidence type="ECO:0000259" key="8">
    <source>
        <dbReference type="Pfam" id="PF02770"/>
    </source>
</evidence>
<accession>A0A7K2ITR4</accession>
<comment type="similarity">
    <text evidence="2 6">Belongs to the acyl-CoA dehydrogenase family.</text>
</comment>
<dbReference type="PROSITE" id="PS00072">
    <property type="entry name" value="ACYL_COA_DH_1"/>
    <property type="match status" value="1"/>
</dbReference>
<dbReference type="EMBL" id="WWHY01000001">
    <property type="protein sequence ID" value="MYR33341.1"/>
    <property type="molecule type" value="Genomic_DNA"/>
</dbReference>
<keyword evidence="3 6" id="KW-0285">Flavoprotein</keyword>
<organism evidence="10 11">
    <name type="scientific">Nocardiopsis alba</name>
    <dbReference type="NCBI Taxonomy" id="53437"/>
    <lineage>
        <taxon>Bacteria</taxon>
        <taxon>Bacillati</taxon>
        <taxon>Actinomycetota</taxon>
        <taxon>Actinomycetes</taxon>
        <taxon>Streptosporangiales</taxon>
        <taxon>Nocardiopsidaceae</taxon>
        <taxon>Nocardiopsis</taxon>
    </lineage>
</organism>
<keyword evidence="5 6" id="KW-0560">Oxidoreductase</keyword>
<evidence type="ECO:0000259" key="9">
    <source>
        <dbReference type="Pfam" id="PF02771"/>
    </source>
</evidence>